<gene>
    <name evidence="1" type="ORF">MNBD_GAMMA16-1034</name>
</gene>
<organism evidence="1">
    <name type="scientific">hydrothermal vent metagenome</name>
    <dbReference type="NCBI Taxonomy" id="652676"/>
    <lineage>
        <taxon>unclassified sequences</taxon>
        <taxon>metagenomes</taxon>
        <taxon>ecological metagenomes</taxon>
    </lineage>
</organism>
<proteinExistence type="predicted"/>
<name>A0A3B0Z624_9ZZZZ</name>
<accession>A0A3B0Z624</accession>
<dbReference type="EMBL" id="UOFO01000152">
    <property type="protein sequence ID" value="VAW88905.1"/>
    <property type="molecule type" value="Genomic_DNA"/>
</dbReference>
<reference evidence="1" key="1">
    <citation type="submission" date="2018-06" db="EMBL/GenBank/DDBJ databases">
        <authorList>
            <person name="Zhirakovskaya E."/>
        </authorList>
    </citation>
    <scope>NUCLEOTIDE SEQUENCE</scope>
</reference>
<protein>
    <submittedName>
        <fullName evidence="1">Uncharacterized protein</fullName>
    </submittedName>
</protein>
<dbReference type="AlphaFoldDB" id="A0A3B0Z624"/>
<sequence length="71" mass="8755">MSENYFVCREHKILEGGMSIKGPKRKYTQSTGRTWCWTNEWEEIDRKTFKKLATEWYGIDWSEEIPYWQRD</sequence>
<evidence type="ECO:0000313" key="1">
    <source>
        <dbReference type="EMBL" id="VAW88905.1"/>
    </source>
</evidence>